<comment type="caution">
    <text evidence="2">The sequence shown here is derived from an EMBL/GenBank/DDBJ whole genome shotgun (WGS) entry which is preliminary data.</text>
</comment>
<evidence type="ECO:0000313" key="3">
    <source>
        <dbReference type="Proteomes" id="UP000254863"/>
    </source>
</evidence>
<dbReference type="PROSITE" id="PS50883">
    <property type="entry name" value="EAL"/>
    <property type="match status" value="1"/>
</dbReference>
<protein>
    <submittedName>
        <fullName evidence="2">Cyclic diguanylate phosphodiesterase (EAL) domain-containing protein</fullName>
    </submittedName>
</protein>
<gene>
    <name evidence="2" type="primary">yjcC_3</name>
    <name evidence="2" type="ORF">NCTC11685_03635</name>
</gene>
<dbReference type="InterPro" id="IPR035919">
    <property type="entry name" value="EAL_sf"/>
</dbReference>
<organism evidence="2 3">
    <name type="scientific">Klebsiella michiganensis</name>
    <dbReference type="NCBI Taxonomy" id="1134687"/>
    <lineage>
        <taxon>Bacteria</taxon>
        <taxon>Pseudomonadati</taxon>
        <taxon>Pseudomonadota</taxon>
        <taxon>Gammaproteobacteria</taxon>
        <taxon>Enterobacterales</taxon>
        <taxon>Enterobacteriaceae</taxon>
        <taxon>Klebsiella/Raoultella group</taxon>
        <taxon>Klebsiella</taxon>
    </lineage>
</organism>
<evidence type="ECO:0000313" key="2">
    <source>
        <dbReference type="EMBL" id="STW65925.1"/>
    </source>
</evidence>
<dbReference type="PANTHER" id="PTHR33121">
    <property type="entry name" value="CYCLIC DI-GMP PHOSPHODIESTERASE PDEF"/>
    <property type="match status" value="1"/>
</dbReference>
<dbReference type="Pfam" id="PF00563">
    <property type="entry name" value="EAL"/>
    <property type="match status" value="1"/>
</dbReference>
<dbReference type="Proteomes" id="UP000254863">
    <property type="component" value="Unassembled WGS sequence"/>
</dbReference>
<accession>A0A7H4PDE8</accession>
<dbReference type="EMBL" id="UGMS01000002">
    <property type="protein sequence ID" value="STW65925.1"/>
    <property type="molecule type" value="Genomic_DNA"/>
</dbReference>
<dbReference type="GO" id="GO:0071111">
    <property type="term" value="F:cyclic-guanylate-specific phosphodiesterase activity"/>
    <property type="evidence" value="ECO:0007669"/>
    <property type="project" value="InterPro"/>
</dbReference>
<proteinExistence type="predicted"/>
<sequence>MAEGVETAEQVAWLQQRGVQYCQGWHFAKAMPPQEFMLWLANERTCLSPYQPHYQAEI</sequence>
<dbReference type="Gene3D" id="3.20.20.450">
    <property type="entry name" value="EAL domain"/>
    <property type="match status" value="1"/>
</dbReference>
<dbReference type="SUPFAM" id="SSF141868">
    <property type="entry name" value="EAL domain-like"/>
    <property type="match status" value="1"/>
</dbReference>
<evidence type="ECO:0000259" key="1">
    <source>
        <dbReference type="PROSITE" id="PS50883"/>
    </source>
</evidence>
<dbReference type="InterPro" id="IPR001633">
    <property type="entry name" value="EAL_dom"/>
</dbReference>
<name>A0A7H4PDE8_9ENTR</name>
<dbReference type="InterPro" id="IPR050706">
    <property type="entry name" value="Cyclic-di-GMP_PDE-like"/>
</dbReference>
<reference evidence="2 3" key="1">
    <citation type="submission" date="2018-06" db="EMBL/GenBank/DDBJ databases">
        <authorList>
            <consortium name="Pathogen Informatics"/>
            <person name="Doyle S."/>
        </authorList>
    </citation>
    <scope>NUCLEOTIDE SEQUENCE [LARGE SCALE GENOMIC DNA]</scope>
    <source>
        <strain evidence="2 3">NCTC11685</strain>
    </source>
</reference>
<dbReference type="AlphaFoldDB" id="A0A7H4PDE8"/>
<dbReference type="PANTHER" id="PTHR33121:SF60">
    <property type="entry name" value="CYCLIC DI-GMP PHOSPHODIESTERASE PDEC-RELATED"/>
    <property type="match status" value="1"/>
</dbReference>
<feature type="domain" description="EAL" evidence="1">
    <location>
        <begin position="1"/>
        <end position="44"/>
    </location>
</feature>